<dbReference type="RefSeq" id="WP_184293304.1">
    <property type="nucleotide sequence ID" value="NZ_JACHJO010000012.1"/>
</dbReference>
<dbReference type="PROSITE" id="PS50995">
    <property type="entry name" value="HTH_MARR_2"/>
    <property type="match status" value="1"/>
</dbReference>
<proteinExistence type="predicted"/>
<dbReference type="InterPro" id="IPR000835">
    <property type="entry name" value="HTH_MarR-typ"/>
</dbReference>
<dbReference type="AlphaFoldDB" id="A0A841ISJ7"/>
<dbReference type="Pfam" id="PF12802">
    <property type="entry name" value="MarR_2"/>
    <property type="match status" value="1"/>
</dbReference>
<protein>
    <submittedName>
        <fullName evidence="2">DNA-binding MarR family transcriptional regulator</fullName>
    </submittedName>
</protein>
<dbReference type="PANTHER" id="PTHR33164:SF99">
    <property type="entry name" value="MARR FAMILY REGULATORY PROTEIN"/>
    <property type="match status" value="1"/>
</dbReference>
<dbReference type="PRINTS" id="PR00598">
    <property type="entry name" value="HTHMARR"/>
</dbReference>
<dbReference type="EMBL" id="JACHJO010000012">
    <property type="protein sequence ID" value="MBB6121859.1"/>
    <property type="molecule type" value="Genomic_DNA"/>
</dbReference>
<sequence>MAEPVWLSDEEQRAWRTFLAAVRLLESSLDRQLRQDSGMPHTYYQALAMLSEAPGRSLAMGELARLLRSSPSRLSHAAARLEEEGLIRRSRREGNRRTTVAELTPRGMEVLEAAAPGHAGEVRRVLFDVLDKEQVDQLRRISEAVLGVLDPCGKEVRYAEPPRTESGN</sequence>
<accession>A0A841ISJ7</accession>
<feature type="domain" description="HTH marR-type" evidence="1">
    <location>
        <begin position="11"/>
        <end position="147"/>
    </location>
</feature>
<dbReference type="Proteomes" id="UP000536604">
    <property type="component" value="Unassembled WGS sequence"/>
</dbReference>
<dbReference type="GO" id="GO:0003700">
    <property type="term" value="F:DNA-binding transcription factor activity"/>
    <property type="evidence" value="ECO:0007669"/>
    <property type="project" value="InterPro"/>
</dbReference>
<keyword evidence="2" id="KW-0238">DNA-binding</keyword>
<dbReference type="GO" id="GO:0006950">
    <property type="term" value="P:response to stress"/>
    <property type="evidence" value="ECO:0007669"/>
    <property type="project" value="TreeGrafter"/>
</dbReference>
<dbReference type="SUPFAM" id="SSF46785">
    <property type="entry name" value="Winged helix' DNA-binding domain"/>
    <property type="match status" value="1"/>
</dbReference>
<dbReference type="InterPro" id="IPR039422">
    <property type="entry name" value="MarR/SlyA-like"/>
</dbReference>
<gene>
    <name evidence="2" type="ORF">FHS13_003838</name>
</gene>
<dbReference type="GO" id="GO:0003677">
    <property type="term" value="F:DNA binding"/>
    <property type="evidence" value="ECO:0007669"/>
    <property type="project" value="UniProtKB-KW"/>
</dbReference>
<keyword evidence="3" id="KW-1185">Reference proteome</keyword>
<dbReference type="Gene3D" id="1.10.10.10">
    <property type="entry name" value="Winged helix-like DNA-binding domain superfamily/Winged helix DNA-binding domain"/>
    <property type="match status" value="1"/>
</dbReference>
<comment type="caution">
    <text evidence="2">The sequence shown here is derived from an EMBL/GenBank/DDBJ whole genome shotgun (WGS) entry which is preliminary data.</text>
</comment>
<organism evidence="2 3">
    <name type="scientific">Nocardiopsis algeriensis</name>
    <dbReference type="NCBI Taxonomy" id="1478215"/>
    <lineage>
        <taxon>Bacteria</taxon>
        <taxon>Bacillati</taxon>
        <taxon>Actinomycetota</taxon>
        <taxon>Actinomycetes</taxon>
        <taxon>Streptosporangiales</taxon>
        <taxon>Nocardiopsidaceae</taxon>
        <taxon>Nocardiopsis</taxon>
    </lineage>
</organism>
<name>A0A841ISJ7_9ACTN</name>
<evidence type="ECO:0000313" key="3">
    <source>
        <dbReference type="Proteomes" id="UP000536604"/>
    </source>
</evidence>
<dbReference type="InterPro" id="IPR036388">
    <property type="entry name" value="WH-like_DNA-bd_sf"/>
</dbReference>
<dbReference type="InterPro" id="IPR036390">
    <property type="entry name" value="WH_DNA-bd_sf"/>
</dbReference>
<reference evidence="2 3" key="1">
    <citation type="submission" date="2020-08" db="EMBL/GenBank/DDBJ databases">
        <title>Genomic Encyclopedia of Type Strains, Phase III (KMG-III): the genomes of soil and plant-associated and newly described type strains.</title>
        <authorList>
            <person name="Whitman W."/>
        </authorList>
    </citation>
    <scope>NUCLEOTIDE SEQUENCE [LARGE SCALE GENOMIC DNA]</scope>
    <source>
        <strain evidence="2 3">CECT 8712</strain>
    </source>
</reference>
<dbReference type="PANTHER" id="PTHR33164">
    <property type="entry name" value="TRANSCRIPTIONAL REGULATOR, MARR FAMILY"/>
    <property type="match status" value="1"/>
</dbReference>
<dbReference type="SMART" id="SM00347">
    <property type="entry name" value="HTH_MARR"/>
    <property type="match status" value="1"/>
</dbReference>
<evidence type="ECO:0000313" key="2">
    <source>
        <dbReference type="EMBL" id="MBB6121859.1"/>
    </source>
</evidence>
<evidence type="ECO:0000259" key="1">
    <source>
        <dbReference type="PROSITE" id="PS50995"/>
    </source>
</evidence>